<evidence type="ECO:0000256" key="1">
    <source>
        <dbReference type="SAM" id="Phobius"/>
    </source>
</evidence>
<keyword evidence="3" id="KW-1185">Reference proteome</keyword>
<keyword evidence="1" id="KW-1133">Transmembrane helix</keyword>
<feature type="transmembrane region" description="Helical" evidence="1">
    <location>
        <begin position="5"/>
        <end position="26"/>
    </location>
</feature>
<dbReference type="EMBL" id="OU912926">
    <property type="protein sequence ID" value="CAG9932314.1"/>
    <property type="molecule type" value="Genomic_DNA"/>
</dbReference>
<feature type="transmembrane region" description="Helical" evidence="1">
    <location>
        <begin position="46"/>
        <end position="69"/>
    </location>
</feature>
<evidence type="ECO:0008006" key="4">
    <source>
        <dbReference type="Google" id="ProtNLM"/>
    </source>
</evidence>
<dbReference type="Pfam" id="PF04367">
    <property type="entry name" value="DUF502"/>
    <property type="match status" value="1"/>
</dbReference>
<protein>
    <recommendedName>
        <fullName evidence="4">DUF502 domain-containing protein</fullName>
    </recommendedName>
</protein>
<reference evidence="2 3" key="1">
    <citation type="submission" date="2021-10" db="EMBL/GenBank/DDBJ databases">
        <authorList>
            <person name="Koch H."/>
        </authorList>
    </citation>
    <scope>NUCLEOTIDE SEQUENCE [LARGE SCALE GENOMIC DNA]</scope>
    <source>
        <strain evidence="2">6680</strain>
    </source>
</reference>
<name>A0ABN8AKB9_9PROT</name>
<evidence type="ECO:0000313" key="3">
    <source>
        <dbReference type="Proteomes" id="UP000839052"/>
    </source>
</evidence>
<dbReference type="PANTHER" id="PTHR31876">
    <property type="entry name" value="COV-LIKE PROTEIN 1"/>
    <property type="match status" value="1"/>
</dbReference>
<organism evidence="2 3">
    <name type="scientific">Candidatus Nitrotoga arctica</name>
    <dbReference type="NCBI Taxonomy" id="453162"/>
    <lineage>
        <taxon>Bacteria</taxon>
        <taxon>Pseudomonadati</taxon>
        <taxon>Pseudomonadota</taxon>
        <taxon>Betaproteobacteria</taxon>
        <taxon>Nitrosomonadales</taxon>
        <taxon>Gallionellaceae</taxon>
        <taxon>Candidatus Nitrotoga</taxon>
    </lineage>
</organism>
<gene>
    <name evidence="2" type="ORF">NTG6680_1061</name>
</gene>
<dbReference type="PANTHER" id="PTHR31876:SF26">
    <property type="entry name" value="PROTEIN LIKE COV 2"/>
    <property type="match status" value="1"/>
</dbReference>
<proteinExistence type="predicted"/>
<dbReference type="InterPro" id="IPR007462">
    <property type="entry name" value="COV1-like"/>
</dbReference>
<sequence length="209" mass="23189">MKKYLLTGLLVWVPLGITIWVLNLTISTLDQSLLLLPVNWYPDKLLGIHIPGLGVILTVVIVLGTGLLVHNVLGQRLLSYWEGLLRRIPVVSSIYHSVKQVSDTLLSSNGLAFRKVLLVRYPHPEAWSLAFQTAIPGEVTQQLKDEYVGVFIPTAPSPVNGFYFYVRRADTIELNISVDVALKSIISMGVVATPAMPYAPENQRNSPIY</sequence>
<keyword evidence="1" id="KW-0812">Transmembrane</keyword>
<keyword evidence="1" id="KW-0472">Membrane</keyword>
<dbReference type="Proteomes" id="UP000839052">
    <property type="component" value="Chromosome"/>
</dbReference>
<accession>A0ABN8AKB9</accession>
<evidence type="ECO:0000313" key="2">
    <source>
        <dbReference type="EMBL" id="CAG9932314.1"/>
    </source>
</evidence>
<dbReference type="RefSeq" id="WP_173055498.1">
    <property type="nucleotide sequence ID" value="NZ_OU912926.1"/>
</dbReference>